<keyword evidence="1" id="KW-0812">Transmembrane</keyword>
<organism evidence="2">
    <name type="scientific">Salmonella enterica subsp. salamae</name>
    <dbReference type="NCBI Taxonomy" id="59202"/>
    <lineage>
        <taxon>Bacteria</taxon>
        <taxon>Pseudomonadati</taxon>
        <taxon>Pseudomonadota</taxon>
        <taxon>Gammaproteobacteria</taxon>
        <taxon>Enterobacterales</taxon>
        <taxon>Enterobacteriaceae</taxon>
        <taxon>Salmonella</taxon>
    </lineage>
</organism>
<accession>I3W416</accession>
<reference evidence="2" key="1">
    <citation type="submission" date="2012-01" db="EMBL/GenBank/DDBJ databases">
        <authorList>
            <person name="Summers A.O."/>
            <person name="Wireman J."/>
            <person name="Williams L.E."/>
        </authorList>
    </citation>
    <scope>NUCLEOTIDE SEQUENCE</scope>
    <source>
        <strain evidence="2">SGSC3045</strain>
        <plasmid evidence="2">pSGSC3045-121</plasmid>
    </source>
</reference>
<dbReference type="AlphaFoldDB" id="I3W416"/>
<sequence length="44" mass="5226">MHLIYEFIRDNVVSIWNDAMLQHPMLSGIMWLLILLTAIFYTSD</sequence>
<evidence type="ECO:0000256" key="1">
    <source>
        <dbReference type="SAM" id="Phobius"/>
    </source>
</evidence>
<evidence type="ECO:0000313" key="2">
    <source>
        <dbReference type="EMBL" id="AFK90343.1"/>
    </source>
</evidence>
<keyword evidence="1" id="KW-0472">Membrane</keyword>
<geneLocation type="plasmid" evidence="2">
    <name>pSGSC3045-121</name>
</geneLocation>
<keyword evidence="2" id="KW-0614">Plasmid</keyword>
<feature type="transmembrane region" description="Helical" evidence="1">
    <location>
        <begin position="20"/>
        <end position="41"/>
    </location>
</feature>
<dbReference type="EMBL" id="JQ418541">
    <property type="protein sequence ID" value="AFK90343.1"/>
    <property type="molecule type" value="Genomic_DNA"/>
</dbReference>
<protein>
    <submittedName>
        <fullName evidence="2">Uncharacterized protein</fullName>
    </submittedName>
</protein>
<keyword evidence="1" id="KW-1133">Transmembrane helix</keyword>
<name>I3W416_SALER</name>
<proteinExistence type="predicted"/>